<comment type="catalytic activity">
    <reaction evidence="16">
        <text>ADP-D-ribose + H2O = D-ribose 5-phosphate + AMP + 2 H(+)</text>
        <dbReference type="Rhea" id="RHEA:10412"/>
        <dbReference type="ChEBI" id="CHEBI:15377"/>
        <dbReference type="ChEBI" id="CHEBI:15378"/>
        <dbReference type="ChEBI" id="CHEBI:57967"/>
        <dbReference type="ChEBI" id="CHEBI:78346"/>
        <dbReference type="ChEBI" id="CHEBI:456215"/>
        <dbReference type="EC" id="3.6.1.13"/>
    </reaction>
</comment>
<name>A0AAD7T3J0_9TELE</name>
<keyword evidence="9" id="KW-0378">Hydrolase</keyword>
<dbReference type="SUPFAM" id="SSF56300">
    <property type="entry name" value="Metallo-dependent phosphatases"/>
    <property type="match status" value="1"/>
</dbReference>
<dbReference type="Pfam" id="PF00149">
    <property type="entry name" value="Metallophos"/>
    <property type="match status" value="1"/>
</dbReference>
<dbReference type="GO" id="GO:0047631">
    <property type="term" value="F:ADP-ribose diphosphatase activity"/>
    <property type="evidence" value="ECO:0007669"/>
    <property type="project" value="UniProtKB-EC"/>
</dbReference>
<evidence type="ECO:0000256" key="2">
    <source>
        <dbReference type="ARBA" id="ARBA00006362"/>
    </source>
</evidence>
<feature type="domain" description="Calcineurin-like phosphoesterase" evidence="17">
    <location>
        <begin position="47"/>
        <end position="315"/>
    </location>
</feature>
<dbReference type="EC" id="3.6.1.53" evidence="6"/>
<evidence type="ECO:0000256" key="11">
    <source>
        <dbReference type="ARBA" id="ARBA00030848"/>
    </source>
</evidence>
<dbReference type="GO" id="GO:0047734">
    <property type="term" value="F:CDP-glycerol diphosphatase activity"/>
    <property type="evidence" value="ECO:0007669"/>
    <property type="project" value="UniProtKB-EC"/>
</dbReference>
<evidence type="ECO:0000256" key="13">
    <source>
        <dbReference type="ARBA" id="ARBA00047486"/>
    </source>
</evidence>
<evidence type="ECO:0000256" key="16">
    <source>
        <dbReference type="ARBA" id="ARBA00049546"/>
    </source>
</evidence>
<evidence type="ECO:0000313" key="18">
    <source>
        <dbReference type="EMBL" id="KAJ8413750.1"/>
    </source>
</evidence>
<dbReference type="Gene3D" id="3.60.21.10">
    <property type="match status" value="1"/>
</dbReference>
<dbReference type="InterPro" id="IPR041869">
    <property type="entry name" value="MPP_ADPRM"/>
</dbReference>
<keyword evidence="10" id="KW-0862">Zinc</keyword>
<evidence type="ECO:0000256" key="4">
    <source>
        <dbReference type="ARBA" id="ARBA00012443"/>
    </source>
</evidence>
<dbReference type="Proteomes" id="UP001221898">
    <property type="component" value="Unassembled WGS sequence"/>
</dbReference>
<evidence type="ECO:0000256" key="15">
    <source>
        <dbReference type="ARBA" id="ARBA00047894"/>
    </source>
</evidence>
<evidence type="ECO:0000313" key="19">
    <source>
        <dbReference type="Proteomes" id="UP001221898"/>
    </source>
</evidence>
<sequence>MLKFKCPFRKSCVTEGRFLGWWAKSEKLTGRLTRTKKMYGSLPPLFTFGVIADIQYADIEDGFNFKHTRKRYYRNSLRLLRRANEKWKSEAVQPRFIIQLGDVIDGYNKKYDASERALETVVNELDKSAIEVHHVWGNHEFYNFSRDDLMMSALNSKTVDGTMAEDAVQSCSVSDTEESYAYHFSPAPYFRFVVLDAYDLSIIGRKEPSTRYYEALEMLQAHNDNDDLNHPPVAEGLEQRFVKFNGGFSQGQLDWLDRLLTLSDEKLEKVVVVSHLPVHPYSTDPICLAWNYDRVLSILHSHKSVVCFMAGHDHDGGYYRDASGVHHLTFEGVIETPPESEAFGTVYVYEDRMALKGNGRVSDRVLPYP</sequence>
<evidence type="ECO:0000256" key="8">
    <source>
        <dbReference type="ARBA" id="ARBA00022723"/>
    </source>
</evidence>
<evidence type="ECO:0000256" key="12">
    <source>
        <dbReference type="ARBA" id="ARBA00032579"/>
    </source>
</evidence>
<keyword evidence="8" id="KW-0479">Metal-binding</keyword>
<evidence type="ECO:0000256" key="7">
    <source>
        <dbReference type="ARBA" id="ARBA00016378"/>
    </source>
</evidence>
<comment type="cofactor">
    <cofactor evidence="1">
        <name>Mg(2+)</name>
        <dbReference type="ChEBI" id="CHEBI:18420"/>
    </cofactor>
</comment>
<evidence type="ECO:0000256" key="14">
    <source>
        <dbReference type="ARBA" id="ARBA00047636"/>
    </source>
</evidence>
<comment type="subunit">
    <text evidence="3">Monomer.</text>
</comment>
<evidence type="ECO:0000256" key="6">
    <source>
        <dbReference type="ARBA" id="ARBA00012529"/>
    </source>
</evidence>
<comment type="similarity">
    <text evidence="2">Belongs to the ADPRibase-Mn family.</text>
</comment>
<dbReference type="PANTHER" id="PTHR16509">
    <property type="match status" value="1"/>
</dbReference>
<evidence type="ECO:0000256" key="10">
    <source>
        <dbReference type="ARBA" id="ARBA00022833"/>
    </source>
</evidence>
<comment type="catalytic activity">
    <reaction evidence="15">
        <text>ADP-D-ribose + H2O = D-ribose 5-phosphate + AMP + 2 H(+)</text>
        <dbReference type="Rhea" id="RHEA:10412"/>
        <dbReference type="ChEBI" id="CHEBI:15377"/>
        <dbReference type="ChEBI" id="CHEBI:15378"/>
        <dbReference type="ChEBI" id="CHEBI:57967"/>
        <dbReference type="ChEBI" id="CHEBI:78346"/>
        <dbReference type="ChEBI" id="CHEBI:456215"/>
        <dbReference type="EC" id="3.6.1.53"/>
    </reaction>
</comment>
<dbReference type="InterPro" id="IPR004843">
    <property type="entry name" value="Calcineurin-like_PHP"/>
</dbReference>
<dbReference type="GO" id="GO:0030145">
    <property type="term" value="F:manganese ion binding"/>
    <property type="evidence" value="ECO:0007669"/>
    <property type="project" value="TreeGrafter"/>
</dbReference>
<dbReference type="EC" id="3.6.1.13" evidence="5"/>
<comment type="catalytic activity">
    <reaction evidence="13">
        <text>CDP-glycerol + H2O = sn-glycerol 3-phosphate + CMP + 2 H(+)</text>
        <dbReference type="Rhea" id="RHEA:21692"/>
        <dbReference type="ChEBI" id="CHEBI:15377"/>
        <dbReference type="ChEBI" id="CHEBI:15378"/>
        <dbReference type="ChEBI" id="CHEBI:57597"/>
        <dbReference type="ChEBI" id="CHEBI:58311"/>
        <dbReference type="ChEBI" id="CHEBI:60377"/>
        <dbReference type="EC" id="3.6.1.16"/>
    </reaction>
</comment>
<evidence type="ECO:0000256" key="9">
    <source>
        <dbReference type="ARBA" id="ARBA00022801"/>
    </source>
</evidence>
<keyword evidence="19" id="KW-1185">Reference proteome</keyword>
<organism evidence="18 19">
    <name type="scientific">Aldrovandia affinis</name>
    <dbReference type="NCBI Taxonomy" id="143900"/>
    <lineage>
        <taxon>Eukaryota</taxon>
        <taxon>Metazoa</taxon>
        <taxon>Chordata</taxon>
        <taxon>Craniata</taxon>
        <taxon>Vertebrata</taxon>
        <taxon>Euteleostomi</taxon>
        <taxon>Actinopterygii</taxon>
        <taxon>Neopterygii</taxon>
        <taxon>Teleostei</taxon>
        <taxon>Notacanthiformes</taxon>
        <taxon>Halosauridae</taxon>
        <taxon>Aldrovandia</taxon>
    </lineage>
</organism>
<dbReference type="PANTHER" id="PTHR16509:SF1">
    <property type="entry name" value="MANGANESE-DEPENDENT ADP-RIBOSE_CDP-ALCOHOL DIPHOSPHATASE"/>
    <property type="match status" value="1"/>
</dbReference>
<accession>A0AAD7T3J0</accession>
<dbReference type="EMBL" id="JAINUG010000015">
    <property type="protein sequence ID" value="KAJ8413750.1"/>
    <property type="molecule type" value="Genomic_DNA"/>
</dbReference>
<comment type="caution">
    <text evidence="18">The sequence shown here is derived from an EMBL/GenBank/DDBJ whole genome shotgun (WGS) entry which is preliminary data.</text>
</comment>
<dbReference type="GO" id="GO:0008663">
    <property type="term" value="F:2',3'-cyclic-nucleotide 2'-phosphodiesterase activity"/>
    <property type="evidence" value="ECO:0007669"/>
    <property type="project" value="TreeGrafter"/>
</dbReference>
<proteinExistence type="inferred from homology"/>
<dbReference type="EC" id="3.6.1.16" evidence="4"/>
<reference evidence="18" key="1">
    <citation type="journal article" date="2023" name="Science">
        <title>Genome structures resolve the early diversification of teleost fishes.</title>
        <authorList>
            <person name="Parey E."/>
            <person name="Louis A."/>
            <person name="Montfort J."/>
            <person name="Bouchez O."/>
            <person name="Roques C."/>
            <person name="Iampietro C."/>
            <person name="Lluch J."/>
            <person name="Castinel A."/>
            <person name="Donnadieu C."/>
            <person name="Desvignes T."/>
            <person name="Floi Bucao C."/>
            <person name="Jouanno E."/>
            <person name="Wen M."/>
            <person name="Mejri S."/>
            <person name="Dirks R."/>
            <person name="Jansen H."/>
            <person name="Henkel C."/>
            <person name="Chen W.J."/>
            <person name="Zahm M."/>
            <person name="Cabau C."/>
            <person name="Klopp C."/>
            <person name="Thompson A.W."/>
            <person name="Robinson-Rechavi M."/>
            <person name="Braasch I."/>
            <person name="Lecointre G."/>
            <person name="Bobe J."/>
            <person name="Postlethwait J.H."/>
            <person name="Berthelot C."/>
            <person name="Roest Crollius H."/>
            <person name="Guiguen Y."/>
        </authorList>
    </citation>
    <scope>NUCLEOTIDE SEQUENCE</scope>
    <source>
        <strain evidence="18">NC1722</strain>
    </source>
</reference>
<evidence type="ECO:0000256" key="3">
    <source>
        <dbReference type="ARBA" id="ARBA00011245"/>
    </source>
</evidence>
<dbReference type="AlphaFoldDB" id="A0AAD7T3J0"/>
<gene>
    <name evidence="18" type="ORF">AAFF_G00082570</name>
</gene>
<comment type="catalytic activity">
    <reaction evidence="14">
        <text>CDP-choline + H2O = phosphocholine + CMP + 2 H(+)</text>
        <dbReference type="Rhea" id="RHEA:32487"/>
        <dbReference type="ChEBI" id="CHEBI:15377"/>
        <dbReference type="ChEBI" id="CHEBI:15378"/>
        <dbReference type="ChEBI" id="CHEBI:58779"/>
        <dbReference type="ChEBI" id="CHEBI:60377"/>
        <dbReference type="ChEBI" id="CHEBI:295975"/>
        <dbReference type="EC" id="3.6.1.53"/>
    </reaction>
</comment>
<evidence type="ECO:0000259" key="17">
    <source>
        <dbReference type="Pfam" id="PF00149"/>
    </source>
</evidence>
<dbReference type="InterPro" id="IPR029052">
    <property type="entry name" value="Metallo-depent_PP-like"/>
</dbReference>
<evidence type="ECO:0000256" key="5">
    <source>
        <dbReference type="ARBA" id="ARBA00012453"/>
    </source>
</evidence>
<evidence type="ECO:0000256" key="1">
    <source>
        <dbReference type="ARBA" id="ARBA00001946"/>
    </source>
</evidence>
<dbReference type="CDD" id="cd07396">
    <property type="entry name" value="MPP_Nbla03831"/>
    <property type="match status" value="1"/>
</dbReference>
<protein>
    <recommendedName>
        <fullName evidence="7">Manganese-dependent ADP-ribose/CDP-alcohol diphosphatase</fullName>
        <ecNumber evidence="5">3.6.1.13</ecNumber>
        <ecNumber evidence="4">3.6.1.16</ecNumber>
        <ecNumber evidence="6">3.6.1.53</ecNumber>
    </recommendedName>
    <alternativeName>
        <fullName evidence="12">ADPRibase-Mn</fullName>
    </alternativeName>
    <alternativeName>
        <fullName evidence="11">CDP-choline phosphohydrolase</fullName>
    </alternativeName>
</protein>